<protein>
    <recommendedName>
        <fullName evidence="3">STAS/SEC14 domain-containing protein</fullName>
    </recommendedName>
</protein>
<evidence type="ECO:0008006" key="3">
    <source>
        <dbReference type="Google" id="ProtNLM"/>
    </source>
</evidence>
<proteinExistence type="predicted"/>
<evidence type="ECO:0000313" key="2">
    <source>
        <dbReference type="Proteomes" id="UP001520878"/>
    </source>
</evidence>
<keyword evidence="2" id="KW-1185">Reference proteome</keyword>
<accession>A0ABS8G847</accession>
<dbReference type="Proteomes" id="UP001520878">
    <property type="component" value="Unassembled WGS sequence"/>
</dbReference>
<name>A0ABS8G847_9ALTE</name>
<dbReference type="EMBL" id="JAJEWP010000002">
    <property type="protein sequence ID" value="MCC2616747.1"/>
    <property type="molecule type" value="Genomic_DNA"/>
</dbReference>
<evidence type="ECO:0000313" key="1">
    <source>
        <dbReference type="EMBL" id="MCC2616747.1"/>
    </source>
</evidence>
<gene>
    <name evidence="1" type="ORF">LJ739_10885</name>
</gene>
<reference evidence="1 2" key="1">
    <citation type="submission" date="2021-10" db="EMBL/GenBank/DDBJ databases">
        <title>Draft genome of Aestuariibacter halophilus JC2043.</title>
        <authorList>
            <person name="Emsley S.A."/>
            <person name="Pfannmuller K.M."/>
            <person name="Ushijima B."/>
            <person name="Saw J.H."/>
            <person name="Videau P."/>
        </authorList>
    </citation>
    <scope>NUCLEOTIDE SEQUENCE [LARGE SCALE GENOMIC DNA]</scope>
    <source>
        <strain evidence="1 2">JC2043</strain>
    </source>
</reference>
<comment type="caution">
    <text evidence="1">The sequence shown here is derived from an EMBL/GenBank/DDBJ whole genome shotgun (WGS) entry which is preliminary data.</text>
</comment>
<dbReference type="RefSeq" id="WP_229160369.1">
    <property type="nucleotide sequence ID" value="NZ_JAJEWP010000002.1"/>
</dbReference>
<sequence length="153" mass="17994">MNQDIHHQRSARGKFELRFEAPLLISCVRGQWNGQTAKRYADQLVQIIDKQAQGPWANLVLMDDWGLGTPDIEPEIRALVDWCFHQGGTRVALVYRQHPVKHFQLDRMMRKQRGDFLRESFEHWQDALVWLDQQGFACPPSLQQWLVEQQSND</sequence>
<organism evidence="1 2">
    <name type="scientific">Fluctibacter halophilus</name>
    <dbReference type="NCBI Taxonomy" id="226011"/>
    <lineage>
        <taxon>Bacteria</taxon>
        <taxon>Pseudomonadati</taxon>
        <taxon>Pseudomonadota</taxon>
        <taxon>Gammaproteobacteria</taxon>
        <taxon>Alteromonadales</taxon>
        <taxon>Alteromonadaceae</taxon>
        <taxon>Fluctibacter</taxon>
    </lineage>
</organism>